<feature type="transmembrane region" description="Helical" evidence="2">
    <location>
        <begin position="12"/>
        <end position="34"/>
    </location>
</feature>
<dbReference type="PANTHER" id="PTHR38687:SF1">
    <property type="entry name" value="CELL DIVISION PROTEIN DEDD"/>
    <property type="match status" value="1"/>
</dbReference>
<evidence type="ECO:0000259" key="3">
    <source>
        <dbReference type="PROSITE" id="PS51724"/>
    </source>
</evidence>
<dbReference type="Pfam" id="PF05036">
    <property type="entry name" value="SPOR"/>
    <property type="match status" value="1"/>
</dbReference>
<feature type="region of interest" description="Disordered" evidence="1">
    <location>
        <begin position="44"/>
        <end position="64"/>
    </location>
</feature>
<feature type="compositionally biased region" description="Basic and acidic residues" evidence="1">
    <location>
        <begin position="94"/>
        <end position="106"/>
    </location>
</feature>
<dbReference type="PROSITE" id="PS51724">
    <property type="entry name" value="SPOR"/>
    <property type="match status" value="1"/>
</dbReference>
<evidence type="ECO:0000313" key="5">
    <source>
        <dbReference type="Proteomes" id="UP000294829"/>
    </source>
</evidence>
<dbReference type="GO" id="GO:0032506">
    <property type="term" value="P:cytokinetic process"/>
    <property type="evidence" value="ECO:0007669"/>
    <property type="project" value="TreeGrafter"/>
</dbReference>
<accession>A0A4R5VP86</accession>
<dbReference type="GO" id="GO:0032153">
    <property type="term" value="C:cell division site"/>
    <property type="evidence" value="ECO:0007669"/>
    <property type="project" value="TreeGrafter"/>
</dbReference>
<keyword evidence="2" id="KW-0472">Membrane</keyword>
<keyword evidence="2" id="KW-0812">Transmembrane</keyword>
<feature type="domain" description="SPOR" evidence="3">
    <location>
        <begin position="122"/>
        <end position="201"/>
    </location>
</feature>
<dbReference type="InterPro" id="IPR052521">
    <property type="entry name" value="Cell_div_SPOR-domain"/>
</dbReference>
<dbReference type="InterPro" id="IPR036680">
    <property type="entry name" value="SPOR-like_sf"/>
</dbReference>
<evidence type="ECO:0000313" key="4">
    <source>
        <dbReference type="EMBL" id="TDK59239.1"/>
    </source>
</evidence>
<organism evidence="4 5">
    <name type="scientific">Sapientia aquatica</name>
    <dbReference type="NCBI Taxonomy" id="1549640"/>
    <lineage>
        <taxon>Bacteria</taxon>
        <taxon>Pseudomonadati</taxon>
        <taxon>Pseudomonadota</taxon>
        <taxon>Betaproteobacteria</taxon>
        <taxon>Burkholderiales</taxon>
        <taxon>Oxalobacteraceae</taxon>
        <taxon>Sapientia</taxon>
    </lineage>
</organism>
<dbReference type="GO" id="GO:0042834">
    <property type="term" value="F:peptidoglycan binding"/>
    <property type="evidence" value="ECO:0007669"/>
    <property type="project" value="InterPro"/>
</dbReference>
<comment type="caution">
    <text evidence="4">The sequence shown here is derived from an EMBL/GenBank/DDBJ whole genome shotgun (WGS) entry which is preliminary data.</text>
</comment>
<dbReference type="SUPFAM" id="SSF110997">
    <property type="entry name" value="Sporulation related repeat"/>
    <property type="match status" value="1"/>
</dbReference>
<proteinExistence type="predicted"/>
<evidence type="ECO:0000256" key="1">
    <source>
        <dbReference type="SAM" id="MobiDB-lite"/>
    </source>
</evidence>
<dbReference type="EMBL" id="SMYL01000027">
    <property type="protein sequence ID" value="TDK59239.1"/>
    <property type="molecule type" value="Genomic_DNA"/>
</dbReference>
<keyword evidence="2" id="KW-1133">Transmembrane helix</keyword>
<dbReference type="PANTHER" id="PTHR38687">
    <property type="entry name" value="CELL DIVISION PROTEIN DEDD-RELATED"/>
    <property type="match status" value="1"/>
</dbReference>
<reference evidence="4 5" key="1">
    <citation type="submission" date="2019-03" db="EMBL/GenBank/DDBJ databases">
        <title>Sapientia aquatica gen. nov., sp. nov., isolated from a crater lake.</title>
        <authorList>
            <person name="Felfoldi T."/>
            <person name="Szabo A."/>
            <person name="Toth E."/>
            <person name="Schumann P."/>
            <person name="Keki Z."/>
            <person name="Marialigeti K."/>
            <person name="Mathe I."/>
        </authorList>
    </citation>
    <scope>NUCLEOTIDE SEQUENCE [LARGE SCALE GENOMIC DNA]</scope>
    <source>
        <strain evidence="4 5">SA-152</strain>
    </source>
</reference>
<dbReference type="InterPro" id="IPR007730">
    <property type="entry name" value="SPOR-like_dom"/>
</dbReference>
<name>A0A4R5VP86_9BURK</name>
<dbReference type="Gene3D" id="3.30.70.1070">
    <property type="entry name" value="Sporulation related repeat"/>
    <property type="match status" value="1"/>
</dbReference>
<gene>
    <name evidence="4" type="ORF">E2I14_18920</name>
</gene>
<evidence type="ECO:0000256" key="2">
    <source>
        <dbReference type="SAM" id="Phobius"/>
    </source>
</evidence>
<keyword evidence="5" id="KW-1185">Reference proteome</keyword>
<dbReference type="GO" id="GO:0030428">
    <property type="term" value="C:cell septum"/>
    <property type="evidence" value="ECO:0007669"/>
    <property type="project" value="TreeGrafter"/>
</dbReference>
<dbReference type="AlphaFoldDB" id="A0A4R5VP86"/>
<dbReference type="OrthoDB" id="7063246at2"/>
<sequence>MVKSNKTQVGGTLLGLIIGLVIGLAIAVVVALMITKTSTPFTNKLGAGKNGDTPPVQLTDPNKPLYGNSVKETLAVKPPDTSAPNSAAPADVARVPEVKTEVKQDPKAAPKTIESIIAQNDAEQKASYYLQVGAFRDSSDAESARAKLALIGVEAHVTQKGAEGDNLFRVRVGPFDQLDTMNRMRSKLTENNIDVAVIKTPK</sequence>
<feature type="region of interest" description="Disordered" evidence="1">
    <location>
        <begin position="76"/>
        <end position="106"/>
    </location>
</feature>
<dbReference type="Proteomes" id="UP000294829">
    <property type="component" value="Unassembled WGS sequence"/>
</dbReference>
<protein>
    <submittedName>
        <fullName evidence="4">SPOR domain-containing protein</fullName>
    </submittedName>
</protein>